<proteinExistence type="predicted"/>
<protein>
    <submittedName>
        <fullName evidence="2">Uncharacterized protein</fullName>
    </submittedName>
</protein>
<dbReference type="Proteomes" id="UP000046067">
    <property type="component" value="Unassembled WGS sequence"/>
</dbReference>
<keyword evidence="1" id="KW-0472">Membrane</keyword>
<feature type="transmembrane region" description="Helical" evidence="1">
    <location>
        <begin position="17"/>
        <end position="35"/>
    </location>
</feature>
<sequence>MTCSAPMGSHKKGFHDAKIILAFSAGSGLLNLAIFKHSFYRTVSDCSPWSLWLLARTYIRSQNTGLCDETGLHRARCGDDQRRSIGGIT</sequence>
<dbReference type="AlphaFoldDB" id="A0A655WTK9"/>
<keyword evidence="1" id="KW-1133">Transmembrane helix</keyword>
<dbReference type="EMBL" id="CWQJ01000007">
    <property type="protein sequence ID" value="CSB96556.1"/>
    <property type="molecule type" value="Genomic_DNA"/>
</dbReference>
<accession>A0A655WTK9</accession>
<evidence type="ECO:0000313" key="2">
    <source>
        <dbReference type="EMBL" id="CSB96556.1"/>
    </source>
</evidence>
<gene>
    <name evidence="2" type="ORF">ERS013201_01427</name>
</gene>
<keyword evidence="1" id="KW-0812">Transmembrane</keyword>
<evidence type="ECO:0000313" key="3">
    <source>
        <dbReference type="Proteomes" id="UP000046067"/>
    </source>
</evidence>
<reference evidence="2 3" key="1">
    <citation type="submission" date="2015-07" db="EMBL/GenBank/DDBJ databases">
        <authorList>
            <consortium name="Pathogen Informatics"/>
        </authorList>
    </citation>
    <scope>NUCLEOTIDE SEQUENCE [LARGE SCALE GENOMIC DNA]</scope>
    <source>
        <strain evidence="2 3">A325</strain>
    </source>
</reference>
<organism evidence="2 3">
    <name type="scientific">Vibrio cholerae</name>
    <dbReference type="NCBI Taxonomy" id="666"/>
    <lineage>
        <taxon>Bacteria</taxon>
        <taxon>Pseudomonadati</taxon>
        <taxon>Pseudomonadota</taxon>
        <taxon>Gammaproteobacteria</taxon>
        <taxon>Vibrionales</taxon>
        <taxon>Vibrionaceae</taxon>
        <taxon>Vibrio</taxon>
    </lineage>
</organism>
<name>A0A655WTK9_VIBCL</name>
<evidence type="ECO:0000256" key="1">
    <source>
        <dbReference type="SAM" id="Phobius"/>
    </source>
</evidence>